<dbReference type="Pfam" id="PF00271">
    <property type="entry name" value="Helicase_C"/>
    <property type="match status" value="1"/>
</dbReference>
<organism evidence="2">
    <name type="scientific">viral metagenome</name>
    <dbReference type="NCBI Taxonomy" id="1070528"/>
    <lineage>
        <taxon>unclassified sequences</taxon>
        <taxon>metagenomes</taxon>
        <taxon>organismal metagenomes</taxon>
    </lineage>
</organism>
<dbReference type="PROSITE" id="PS51192">
    <property type="entry name" value="HELICASE_ATP_BIND_1"/>
    <property type="match status" value="1"/>
</dbReference>
<dbReference type="InterPro" id="IPR014001">
    <property type="entry name" value="Helicase_ATP-bd"/>
</dbReference>
<dbReference type="Gene3D" id="3.40.50.300">
    <property type="entry name" value="P-loop containing nucleotide triphosphate hydrolases"/>
    <property type="match status" value="2"/>
</dbReference>
<dbReference type="AlphaFoldDB" id="A0A6C0C3C2"/>
<dbReference type="SUPFAM" id="SSF52540">
    <property type="entry name" value="P-loop containing nucleoside triphosphate hydrolases"/>
    <property type="match status" value="2"/>
</dbReference>
<evidence type="ECO:0000259" key="1">
    <source>
        <dbReference type="PROSITE" id="PS51192"/>
    </source>
</evidence>
<accession>A0A6C0C3C2</accession>
<proteinExistence type="predicted"/>
<dbReference type="InterPro" id="IPR027417">
    <property type="entry name" value="P-loop_NTPase"/>
</dbReference>
<dbReference type="EMBL" id="MN739334">
    <property type="protein sequence ID" value="QHS99097.1"/>
    <property type="molecule type" value="Genomic_DNA"/>
</dbReference>
<name>A0A6C0C3C2_9ZZZZ</name>
<protein>
    <recommendedName>
        <fullName evidence="1">Helicase ATP-binding domain-containing protein</fullName>
    </recommendedName>
</protein>
<reference evidence="2" key="1">
    <citation type="journal article" date="2020" name="Nature">
        <title>Giant virus diversity and host interactions through global metagenomics.</title>
        <authorList>
            <person name="Schulz F."/>
            <person name="Roux S."/>
            <person name="Paez-Espino D."/>
            <person name="Jungbluth S."/>
            <person name="Walsh D.A."/>
            <person name="Denef V.J."/>
            <person name="McMahon K.D."/>
            <person name="Konstantinidis K.T."/>
            <person name="Eloe-Fadrosh E.A."/>
            <person name="Kyrpides N.C."/>
            <person name="Woyke T."/>
        </authorList>
    </citation>
    <scope>NUCLEOTIDE SEQUENCE</scope>
    <source>
        <strain evidence="2">GVMAG-M-3300020185-33</strain>
    </source>
</reference>
<dbReference type="Pfam" id="PF00176">
    <property type="entry name" value="SNF2-rel_dom"/>
    <property type="match status" value="1"/>
</dbReference>
<sequence length="1274" mass="146710">MSVKKSKVIKIKRKIRIAKGKSCDELYKGYDDGNISKNIGDQDYQHLLKCISDKDREELTKNKSEFSYLYPNQDDPDFNVKIAQKKEFFDTRYEAHDEEDYKNIEEYTKKICDNTEFELDPHQMFVRNFMSFQTPYNGLLLYHGLGTGKTCSAISVCEEMRTYLQQMGISKRLIIVASPAVQENFKLQLFDERRLRKVSGLWNIKACIGNKFIKEINPMNMKGLSRNKVIQQIKRLIRQSYLFKGYGEFANYIEKIMNKHIPDGSSQEIRDKIRKKNLRKEFSNRMLVIDEVHNIRLSKEGKVKTSSDNLGLLVEASSNLKLLLLSATPMFDSYSEIIWIINLLLLNDKKYPISEKDIFTTKGTFQTKNGEEVGKDLLIRKAAGYISYVRGENPFTFPYRIWPKEALNSQSLFSLMKDGIWKYPQSQINGAQIVQPIELIDLVINNVGEYQNMGYGKLVEYLKTNPRFNKSSSSISFTVLEAPLQALNMIYPHKGLTDDNQDKEDIIPFTYGSKGLARVMKFNPKTKRNFSYKDETMKNFGEIFSPSEIGKYSGKISYICDKIRKSEGIVFVYSQYIDGGAVPIALALESMGITRYGTTTSLFKNAPTNPLNVLTMKPREDDKPFKPAKYIMITGQKSLTPDVKKELKAVTDAGNANGEKVKVIIVSRAGSEGLDFQNIRQMHILDPWYNMNRSEQIIGRAVRSKSHCKLPYIKRNVEIYLYGTQLKNQTEEAIDLYIYRVAERKARLIANVSRVLKETATDCLLNMRGLNFSEKSIATIAPKYNKVQQELSTGPTIEYTLGDKDGSLICDFTNCEYACSPSNGDENNIDKNTYNETFIIMNLDKILQKIRNLFKEKYIYQKTEMLKEITALKKYPLDQIYTALSYLIDDNNEFITDPLGRMGNLVNVGSYYMFQPVELMNKHLSRYDRVTPIQYKRENLTFILSDLNEQGASNIDEITNKLKESYKLLIRPQEITSADRSNWVMGCAWAINNLITYNSSKFNLPMVDFLNILKTLAMHHVMDMLTYDEKILLLRNQSSIEKILLPFTKSYFDKFKVSTSKYNGIVITDFNKKSKYAILTNKKDEWVTDTLSISDGLGKATLDKFSVDINDIHDKFGFMSQLKRFDIIFKVKSIYLSSSNRPTKGSSCERGADKKVLIENINSLLSPDSSDIKYIMGSKTGKGARTISKIYNKEGVDIKQFPFAKNEKDEFIKNKNGKYKLNKDKPVRLNAFQLCIEQELIFRYFDSIKKDNKRWFFSSVGTIINNIETIGKKR</sequence>
<dbReference type="InterPro" id="IPR001650">
    <property type="entry name" value="Helicase_C-like"/>
</dbReference>
<feature type="domain" description="Helicase ATP-binding" evidence="1">
    <location>
        <begin position="229"/>
        <end position="347"/>
    </location>
</feature>
<evidence type="ECO:0000313" key="2">
    <source>
        <dbReference type="EMBL" id="QHS99097.1"/>
    </source>
</evidence>
<dbReference type="InterPro" id="IPR000330">
    <property type="entry name" value="SNF2_N"/>
</dbReference>
<dbReference type="GO" id="GO:0005524">
    <property type="term" value="F:ATP binding"/>
    <property type="evidence" value="ECO:0007669"/>
    <property type="project" value="InterPro"/>
</dbReference>